<feature type="domain" description="HTH cro/C1-type" evidence="1">
    <location>
        <begin position="4"/>
        <end position="30"/>
    </location>
</feature>
<proteinExistence type="predicted"/>
<reference evidence="2 3" key="1">
    <citation type="submission" date="2020-08" db="EMBL/GenBank/DDBJ databases">
        <title>Genomic Encyclopedia of Type Strains, Phase IV (KMG-IV): sequencing the most valuable type-strain genomes for metagenomic binning, comparative biology and taxonomic classification.</title>
        <authorList>
            <person name="Goeker M."/>
        </authorList>
    </citation>
    <scope>NUCLEOTIDE SEQUENCE [LARGE SCALE GENOMIC DNA]</scope>
    <source>
        <strain evidence="2 3">DSM 106739</strain>
    </source>
</reference>
<dbReference type="Proteomes" id="UP000561045">
    <property type="component" value="Unassembled WGS sequence"/>
</dbReference>
<dbReference type="AlphaFoldDB" id="A0A840BIA1"/>
<protein>
    <recommendedName>
        <fullName evidence="1">HTH cro/C1-type domain-containing protein</fullName>
    </recommendedName>
</protein>
<evidence type="ECO:0000313" key="3">
    <source>
        <dbReference type="Proteomes" id="UP000561045"/>
    </source>
</evidence>
<dbReference type="EMBL" id="JACIET010000001">
    <property type="protein sequence ID" value="MBB4011319.1"/>
    <property type="molecule type" value="Genomic_DNA"/>
</dbReference>
<evidence type="ECO:0000259" key="1">
    <source>
        <dbReference type="PROSITE" id="PS50943"/>
    </source>
</evidence>
<dbReference type="InterPro" id="IPR001387">
    <property type="entry name" value="Cro/C1-type_HTH"/>
</dbReference>
<sequence>MSTLERGLKSPTIDKLDEIASVMGVQSAALVCLAHALADANDPRGRLDQIAAEAQSLLEEWRGSPG</sequence>
<dbReference type="PROSITE" id="PS50943">
    <property type="entry name" value="HTH_CROC1"/>
    <property type="match status" value="1"/>
</dbReference>
<keyword evidence="3" id="KW-1185">Reference proteome</keyword>
<gene>
    <name evidence="2" type="ORF">GGR36_000627</name>
</gene>
<name>A0A840BIA1_9RHOO</name>
<comment type="caution">
    <text evidence="2">The sequence shown here is derived from an EMBL/GenBank/DDBJ whole genome shotgun (WGS) entry which is preliminary data.</text>
</comment>
<organism evidence="2 3">
    <name type="scientific">Niveibacterium umoris</name>
    <dbReference type="NCBI Taxonomy" id="1193620"/>
    <lineage>
        <taxon>Bacteria</taxon>
        <taxon>Pseudomonadati</taxon>
        <taxon>Pseudomonadota</taxon>
        <taxon>Betaproteobacteria</taxon>
        <taxon>Rhodocyclales</taxon>
        <taxon>Rhodocyclaceae</taxon>
        <taxon>Niveibacterium</taxon>
    </lineage>
</organism>
<evidence type="ECO:0000313" key="2">
    <source>
        <dbReference type="EMBL" id="MBB4011319.1"/>
    </source>
</evidence>
<accession>A0A840BIA1</accession>